<gene>
    <name evidence="3" type="ORF">MKW94_018103</name>
</gene>
<evidence type="ECO:0000256" key="1">
    <source>
        <dbReference type="SAM" id="Coils"/>
    </source>
</evidence>
<protein>
    <submittedName>
        <fullName evidence="3">Uncharacterized protein</fullName>
    </submittedName>
</protein>
<evidence type="ECO:0000256" key="2">
    <source>
        <dbReference type="SAM" id="MobiDB-lite"/>
    </source>
</evidence>
<dbReference type="Proteomes" id="UP001177140">
    <property type="component" value="Unassembled WGS sequence"/>
</dbReference>
<keyword evidence="1" id="KW-0175">Coiled coil</keyword>
<dbReference type="AlphaFoldDB" id="A0AA41RNA1"/>
<comment type="caution">
    <text evidence="3">The sequence shown here is derived from an EMBL/GenBank/DDBJ whole genome shotgun (WGS) entry which is preliminary data.</text>
</comment>
<dbReference type="EMBL" id="JAJJMA010022496">
    <property type="protein sequence ID" value="MCL7023469.1"/>
    <property type="molecule type" value="Genomic_DNA"/>
</dbReference>
<evidence type="ECO:0000313" key="3">
    <source>
        <dbReference type="EMBL" id="MCL7023469.1"/>
    </source>
</evidence>
<feature type="compositionally biased region" description="Polar residues" evidence="2">
    <location>
        <begin position="362"/>
        <end position="375"/>
    </location>
</feature>
<feature type="coiled-coil region" evidence="1">
    <location>
        <begin position="189"/>
        <end position="223"/>
    </location>
</feature>
<feature type="region of interest" description="Disordered" evidence="2">
    <location>
        <begin position="362"/>
        <end position="381"/>
    </location>
</feature>
<accession>A0AA41RNA1</accession>
<reference evidence="3" key="1">
    <citation type="submission" date="2022-03" db="EMBL/GenBank/DDBJ databases">
        <title>A functionally conserved STORR gene fusion in Papaver species that diverged 16.8 million years ago.</title>
        <authorList>
            <person name="Catania T."/>
        </authorList>
    </citation>
    <scope>NUCLEOTIDE SEQUENCE</scope>
    <source>
        <strain evidence="3">S-191538</strain>
    </source>
</reference>
<keyword evidence="4" id="KW-1185">Reference proteome</keyword>
<feature type="non-terminal residue" evidence="3">
    <location>
        <position position="381"/>
    </location>
</feature>
<evidence type="ECO:0000313" key="4">
    <source>
        <dbReference type="Proteomes" id="UP001177140"/>
    </source>
</evidence>
<feature type="region of interest" description="Disordered" evidence="2">
    <location>
        <begin position="290"/>
        <end position="310"/>
    </location>
</feature>
<proteinExistence type="predicted"/>
<sequence length="381" mass="44369">MGRSTRPSRDLENEIKMAKEETEHWKQLTCLILRQSEMENQLIECSEVEKRFKGFRETEILEKDDPNLTRICKRVKYTDIIMEIKQRGGKCQCVALNRKIENLKYGKERAEDEIEDLKTKCLELESQKDLVQMRCNQLIEQEKRNMESYHRDKCVNLNKEIEDLKNKCMESGIQGTVSSNRETVLGKELENCKIKCQGLSTELKQKEMELENLRVVNAGLDHEREDYRTKCIGMEEQIKGIIEEGIVMYAKETSAPERICHLEEVVKKTEANEREKFVQLNTENKKLEYGKKRAEDDRTESSAKRFKESETRLLRAEEENSTLRGLRKEVSCGKTSREMDGRVNVANLTRLIRTETRLNSTFTPSCKPSSLQVNSDGLHVS</sequence>
<name>A0AA41RNA1_PAPNU</name>
<feature type="coiled-coil region" evidence="1">
    <location>
        <begin position="93"/>
        <end position="134"/>
    </location>
</feature>
<organism evidence="3 4">
    <name type="scientific">Papaver nudicaule</name>
    <name type="common">Iceland poppy</name>
    <dbReference type="NCBI Taxonomy" id="74823"/>
    <lineage>
        <taxon>Eukaryota</taxon>
        <taxon>Viridiplantae</taxon>
        <taxon>Streptophyta</taxon>
        <taxon>Embryophyta</taxon>
        <taxon>Tracheophyta</taxon>
        <taxon>Spermatophyta</taxon>
        <taxon>Magnoliopsida</taxon>
        <taxon>Ranunculales</taxon>
        <taxon>Papaveraceae</taxon>
        <taxon>Papaveroideae</taxon>
        <taxon>Papaver</taxon>
    </lineage>
</organism>